<dbReference type="EMBL" id="AP015041">
    <property type="protein sequence ID" value="BAT96501.1"/>
    <property type="molecule type" value="Genomic_DNA"/>
</dbReference>
<dbReference type="AlphaFoldDB" id="A0A0S3SUK9"/>
<evidence type="ECO:0000313" key="1">
    <source>
        <dbReference type="EMBL" id="BAT96501.1"/>
    </source>
</evidence>
<evidence type="ECO:0000313" key="2">
    <source>
        <dbReference type="Proteomes" id="UP000291084"/>
    </source>
</evidence>
<proteinExistence type="predicted"/>
<accession>A0A0S3SUK9</accession>
<sequence length="75" mass="8764">MVVRHVSLPLPQACIYTRQNQRFHGRMKTLSSTTTPYQNIAGSFNSLFLLWPMDHNHVLFMAKICSDPQLLNFYH</sequence>
<name>A0A0S3SUK9_PHAAN</name>
<feature type="non-terminal residue" evidence="1">
    <location>
        <position position="75"/>
    </location>
</feature>
<gene>
    <name evidence="1" type="primary">Vigan.08G345200</name>
    <name evidence="1" type="ORF">VIGAN_08345200</name>
</gene>
<dbReference type="Proteomes" id="UP000291084">
    <property type="component" value="Chromosome 8"/>
</dbReference>
<organism evidence="1 2">
    <name type="scientific">Vigna angularis var. angularis</name>
    <dbReference type="NCBI Taxonomy" id="157739"/>
    <lineage>
        <taxon>Eukaryota</taxon>
        <taxon>Viridiplantae</taxon>
        <taxon>Streptophyta</taxon>
        <taxon>Embryophyta</taxon>
        <taxon>Tracheophyta</taxon>
        <taxon>Spermatophyta</taxon>
        <taxon>Magnoliopsida</taxon>
        <taxon>eudicotyledons</taxon>
        <taxon>Gunneridae</taxon>
        <taxon>Pentapetalae</taxon>
        <taxon>rosids</taxon>
        <taxon>fabids</taxon>
        <taxon>Fabales</taxon>
        <taxon>Fabaceae</taxon>
        <taxon>Papilionoideae</taxon>
        <taxon>50 kb inversion clade</taxon>
        <taxon>NPAAA clade</taxon>
        <taxon>indigoferoid/millettioid clade</taxon>
        <taxon>Phaseoleae</taxon>
        <taxon>Vigna</taxon>
    </lineage>
</organism>
<protein>
    <submittedName>
        <fullName evidence="1">Uncharacterized protein</fullName>
    </submittedName>
</protein>
<keyword evidence="2" id="KW-1185">Reference proteome</keyword>
<reference evidence="1 2" key="1">
    <citation type="journal article" date="2015" name="Sci. Rep.">
        <title>The power of single molecule real-time sequencing technology in the de novo assembly of a eukaryotic genome.</title>
        <authorList>
            <person name="Sakai H."/>
            <person name="Naito K."/>
            <person name="Ogiso-Tanaka E."/>
            <person name="Takahashi Y."/>
            <person name="Iseki K."/>
            <person name="Muto C."/>
            <person name="Satou K."/>
            <person name="Teruya K."/>
            <person name="Shiroma A."/>
            <person name="Shimoji M."/>
            <person name="Hirano T."/>
            <person name="Itoh T."/>
            <person name="Kaga A."/>
            <person name="Tomooka N."/>
        </authorList>
    </citation>
    <scope>NUCLEOTIDE SEQUENCE [LARGE SCALE GENOMIC DNA]</scope>
    <source>
        <strain evidence="2">cv. Shumari</strain>
    </source>
</reference>